<accession>A0A1F7SCF7</accession>
<gene>
    <name evidence="2" type="ORF">A3G31_06285</name>
</gene>
<dbReference type="GO" id="GO:0046872">
    <property type="term" value="F:metal ion binding"/>
    <property type="evidence" value="ECO:0007669"/>
    <property type="project" value="InterPro"/>
</dbReference>
<dbReference type="Gene3D" id="1.20.1260.10">
    <property type="match status" value="1"/>
</dbReference>
<dbReference type="Proteomes" id="UP000178082">
    <property type="component" value="Unassembled WGS sequence"/>
</dbReference>
<protein>
    <recommendedName>
        <fullName evidence="1">Rubrerythrin diiron-binding domain-containing protein</fullName>
    </recommendedName>
</protein>
<name>A0A1F7SCF7_9BACT</name>
<comment type="caution">
    <text evidence="2">The sequence shown here is derived from an EMBL/GenBank/DDBJ whole genome shotgun (WGS) entry which is preliminary data.</text>
</comment>
<organism evidence="2 3">
    <name type="scientific">Candidatus Schekmanbacteria bacterium RIFCSPLOWO2_12_FULL_38_15</name>
    <dbReference type="NCBI Taxonomy" id="1817883"/>
    <lineage>
        <taxon>Bacteria</taxon>
        <taxon>Candidatus Schekmaniibacteriota</taxon>
    </lineage>
</organism>
<feature type="domain" description="Rubrerythrin diiron-binding" evidence="1">
    <location>
        <begin position="9"/>
        <end position="140"/>
    </location>
</feature>
<dbReference type="GO" id="GO:0016491">
    <property type="term" value="F:oxidoreductase activity"/>
    <property type="evidence" value="ECO:0007669"/>
    <property type="project" value="InterPro"/>
</dbReference>
<proteinExistence type="predicted"/>
<dbReference type="SUPFAM" id="SSF47240">
    <property type="entry name" value="Ferritin-like"/>
    <property type="match status" value="1"/>
</dbReference>
<dbReference type="Pfam" id="PF02915">
    <property type="entry name" value="Rubrerythrin"/>
    <property type="match status" value="1"/>
</dbReference>
<reference evidence="2 3" key="1">
    <citation type="journal article" date="2016" name="Nat. Commun.">
        <title>Thousands of microbial genomes shed light on interconnected biogeochemical processes in an aquifer system.</title>
        <authorList>
            <person name="Anantharaman K."/>
            <person name="Brown C.T."/>
            <person name="Hug L.A."/>
            <person name="Sharon I."/>
            <person name="Castelle C.J."/>
            <person name="Probst A.J."/>
            <person name="Thomas B.C."/>
            <person name="Singh A."/>
            <person name="Wilkins M.J."/>
            <person name="Karaoz U."/>
            <person name="Brodie E.L."/>
            <person name="Williams K.H."/>
            <person name="Hubbard S.S."/>
            <person name="Banfield J.F."/>
        </authorList>
    </citation>
    <scope>NUCLEOTIDE SEQUENCE [LARGE SCALE GENOMIC DNA]</scope>
</reference>
<dbReference type="InterPro" id="IPR012347">
    <property type="entry name" value="Ferritin-like"/>
</dbReference>
<dbReference type="InterPro" id="IPR003251">
    <property type="entry name" value="Rr_diiron-bd_dom"/>
</dbReference>
<evidence type="ECO:0000313" key="2">
    <source>
        <dbReference type="EMBL" id="OGL51455.1"/>
    </source>
</evidence>
<dbReference type="PANTHER" id="PTHR33531:SF7">
    <property type="entry name" value="HYPOTHETICAL MEMBRANE PROTEIN, CONSERVED"/>
    <property type="match status" value="1"/>
</dbReference>
<dbReference type="InterPro" id="IPR009078">
    <property type="entry name" value="Ferritin-like_SF"/>
</dbReference>
<dbReference type="CDD" id="cd01045">
    <property type="entry name" value="Ferritin_like_AB"/>
    <property type="match status" value="1"/>
</dbReference>
<evidence type="ECO:0000313" key="3">
    <source>
        <dbReference type="Proteomes" id="UP000178082"/>
    </source>
</evidence>
<dbReference type="STRING" id="1817883.A3G31_06285"/>
<dbReference type="PANTHER" id="PTHR33531">
    <property type="entry name" value="RUBRERYTHRIN SUBFAMILY"/>
    <property type="match status" value="1"/>
</dbReference>
<dbReference type="EMBL" id="MGDI01000042">
    <property type="protein sequence ID" value="OGL51455.1"/>
    <property type="molecule type" value="Genomic_DNA"/>
</dbReference>
<dbReference type="AlphaFoldDB" id="A0A1F7SCF7"/>
<sequence length="160" mass="18835">MSLKDIIKLMKEAIHAEIDSQGFYKEAAKCTKKKEAKRVFNLLEGDEKRHEKILTERHKSLTSDPLPEMKPRAKWIKMARNMVESKTNQIDALRIAINAERKAHNHYMKMADKAEDKLLEEVMELLAQDERGHEQILVAEYRALTHQPFDDYELDLYVRE</sequence>
<evidence type="ECO:0000259" key="1">
    <source>
        <dbReference type="Pfam" id="PF02915"/>
    </source>
</evidence>